<evidence type="ECO:0000313" key="6">
    <source>
        <dbReference type="Proteomes" id="UP001216390"/>
    </source>
</evidence>
<dbReference type="SUPFAM" id="SSF52540">
    <property type="entry name" value="P-loop containing nucleoside triphosphate hydrolases"/>
    <property type="match status" value="2"/>
</dbReference>
<keyword evidence="2" id="KW-0547">Nucleotide-binding</keyword>
<name>A0AAE9Y7R0_9ACTN</name>
<proteinExistence type="predicted"/>
<dbReference type="GO" id="GO:0005524">
    <property type="term" value="F:ATP binding"/>
    <property type="evidence" value="ECO:0007669"/>
    <property type="project" value="UniProtKB-KW"/>
</dbReference>
<dbReference type="PROSITE" id="PS00211">
    <property type="entry name" value="ABC_TRANSPORTER_1"/>
    <property type="match status" value="2"/>
</dbReference>
<dbReference type="InterPro" id="IPR003439">
    <property type="entry name" value="ABC_transporter-like_ATP-bd"/>
</dbReference>
<dbReference type="PROSITE" id="PS50893">
    <property type="entry name" value="ABC_TRANSPORTER_2"/>
    <property type="match status" value="2"/>
</dbReference>
<dbReference type="Proteomes" id="UP001216390">
    <property type="component" value="Chromosome"/>
</dbReference>
<dbReference type="Pfam" id="PF00005">
    <property type="entry name" value="ABC_tran"/>
    <property type="match status" value="2"/>
</dbReference>
<gene>
    <name evidence="5" type="ORF">PO878_06180</name>
</gene>
<dbReference type="RefSeq" id="WP_272737831.1">
    <property type="nucleotide sequence ID" value="NZ_CP116942.1"/>
</dbReference>
<dbReference type="FunFam" id="3.40.50.300:FF:000011">
    <property type="entry name" value="Putative ABC transporter ATP-binding component"/>
    <property type="match status" value="1"/>
</dbReference>
<keyword evidence="1" id="KW-0677">Repeat</keyword>
<dbReference type="InterPro" id="IPR050611">
    <property type="entry name" value="ABCF"/>
</dbReference>
<feature type="domain" description="ABC transporter" evidence="4">
    <location>
        <begin position="356"/>
        <end position="556"/>
    </location>
</feature>
<reference evidence="5" key="1">
    <citation type="submission" date="2023-01" db="EMBL/GenBank/DDBJ databases">
        <title>The diversity of Class Acidimicrobiia in South China Sea sediment environments and the proposal of Iamia marina sp. nov., a novel species of the genus Iamia.</title>
        <authorList>
            <person name="He Y."/>
            <person name="Tian X."/>
        </authorList>
    </citation>
    <scope>NUCLEOTIDE SEQUENCE</scope>
    <source>
        <strain evidence="5">DSM 19957</strain>
    </source>
</reference>
<dbReference type="PANTHER" id="PTHR19211:SF123">
    <property type="entry name" value="ABC TRANSPORTER"/>
    <property type="match status" value="1"/>
</dbReference>
<evidence type="ECO:0000259" key="4">
    <source>
        <dbReference type="PROSITE" id="PS50893"/>
    </source>
</evidence>
<evidence type="ECO:0000256" key="2">
    <source>
        <dbReference type="ARBA" id="ARBA00022741"/>
    </source>
</evidence>
<dbReference type="Gene3D" id="3.40.50.300">
    <property type="entry name" value="P-loop containing nucleotide triphosphate hydrolases"/>
    <property type="match status" value="2"/>
</dbReference>
<keyword evidence="3 5" id="KW-0067">ATP-binding</keyword>
<sequence>MPSAPALTLAAHGIRLERGAATVLAEVDLSVSAGDRLGLIGPNGVGKSTLLAVLAGTLVPDAGRVALTPPDAVVALLAQEPVRDPAETGRARLARRTGTAAAQDELEAATEALARGDAGADDRYAAALEHWLAVGAADLDARVGGVLAEVGLDDDVVDRPTSDLSGGQAARLELAAVLLTRADVLLLDEPTNDLDFDGLRRLERAVRDHPGAVVVVSHDRAFLERTVTGVVELDEHHRTARTYAGGWLAYQEERATDRAHAEEAYATYAATRDDLRSRAQQVREWSTQGTAKVRRSGETDKFIRHHRVQTSERLAGKAAQADRALSRLEEVEKPFEGWELRLDLAEAERSGAVVAVLDGAVVERPGTAGAPGFRLGPVDLEVRAGDRLVVAGPNGAGKTTLVQALLGRLPLAAGTGRVGPSVVVGEVAQARTALTGAGTLLDAVLAATGLTLAEARSLLAKLGLGADDVGRPAASLSPGERTRASLGLLMAVGTNWLVLDEPTNHLDLPAIEQLEAAVATWTGTLLVVSHDQRFLEAVAAEGSRRVEVEAGQVREVR</sequence>
<dbReference type="InterPro" id="IPR027417">
    <property type="entry name" value="P-loop_NTPase"/>
</dbReference>
<protein>
    <submittedName>
        <fullName evidence="5">ABC-F family ATP-binding cassette domain-containing protein</fullName>
    </submittedName>
</protein>
<keyword evidence="6" id="KW-1185">Reference proteome</keyword>
<dbReference type="AlphaFoldDB" id="A0AAE9Y7R0"/>
<dbReference type="SMART" id="SM00382">
    <property type="entry name" value="AAA"/>
    <property type="match status" value="2"/>
</dbReference>
<accession>A0AAE9Y7R0</accession>
<dbReference type="PANTHER" id="PTHR19211">
    <property type="entry name" value="ATP-BINDING TRANSPORT PROTEIN-RELATED"/>
    <property type="match status" value="1"/>
</dbReference>
<dbReference type="KEGG" id="ima:PO878_06180"/>
<dbReference type="InterPro" id="IPR003593">
    <property type="entry name" value="AAA+_ATPase"/>
</dbReference>
<dbReference type="GO" id="GO:0016887">
    <property type="term" value="F:ATP hydrolysis activity"/>
    <property type="evidence" value="ECO:0007669"/>
    <property type="project" value="InterPro"/>
</dbReference>
<evidence type="ECO:0000313" key="5">
    <source>
        <dbReference type="EMBL" id="WCO68314.1"/>
    </source>
</evidence>
<organism evidence="5 6">
    <name type="scientific">Iamia majanohamensis</name>
    <dbReference type="NCBI Taxonomy" id="467976"/>
    <lineage>
        <taxon>Bacteria</taxon>
        <taxon>Bacillati</taxon>
        <taxon>Actinomycetota</taxon>
        <taxon>Acidimicrobiia</taxon>
        <taxon>Acidimicrobiales</taxon>
        <taxon>Iamiaceae</taxon>
        <taxon>Iamia</taxon>
    </lineage>
</organism>
<dbReference type="CDD" id="cd03221">
    <property type="entry name" value="ABCF_EF-3"/>
    <property type="match status" value="2"/>
</dbReference>
<feature type="domain" description="ABC transporter" evidence="4">
    <location>
        <begin position="9"/>
        <end position="277"/>
    </location>
</feature>
<evidence type="ECO:0000256" key="3">
    <source>
        <dbReference type="ARBA" id="ARBA00022840"/>
    </source>
</evidence>
<dbReference type="EMBL" id="CP116942">
    <property type="protein sequence ID" value="WCO68314.1"/>
    <property type="molecule type" value="Genomic_DNA"/>
</dbReference>
<evidence type="ECO:0000256" key="1">
    <source>
        <dbReference type="ARBA" id="ARBA00022737"/>
    </source>
</evidence>
<dbReference type="InterPro" id="IPR017871">
    <property type="entry name" value="ABC_transporter-like_CS"/>
</dbReference>